<sequence>MSDATPHPAKKQRKKKVTSEPQPEKRGAMFKKKCPQNILERVDRVMSQRFFMVDRSRNGNELREEFKVLGSTGNVYTVIINKTPSCNCPDATKGNHCKHILFIYLKVLQVSQESGLWYQKALLTSELETIFAQAPAAPNSVAQQRVRDAYARATGSKSAAAVSEDTTKKRKMPEPDDDCPICYENMHGASAATLVWCETCGNGVHKECFGQWAKSAGRNLTCVFCRAAWVGPDAGGKGKGKGKGGIATSEGYINLGSVAGLSQERDTSSYYHGPRRGERHYGYQEYDDDLL</sequence>
<proteinExistence type="predicted"/>
<dbReference type="Proteomes" id="UP000790709">
    <property type="component" value="Unassembled WGS sequence"/>
</dbReference>
<keyword evidence="2" id="KW-1185">Reference proteome</keyword>
<protein>
    <submittedName>
        <fullName evidence="1">Uncharacterized protein</fullName>
    </submittedName>
</protein>
<dbReference type="EMBL" id="MU266329">
    <property type="protein sequence ID" value="KAH7930785.1"/>
    <property type="molecule type" value="Genomic_DNA"/>
</dbReference>
<gene>
    <name evidence="1" type="ORF">BV22DRAFT_999663</name>
</gene>
<name>A0ACB8BZY3_9AGAM</name>
<reference evidence="1" key="1">
    <citation type="journal article" date="2021" name="New Phytol.">
        <title>Evolutionary innovations through gain and loss of genes in the ectomycorrhizal Boletales.</title>
        <authorList>
            <person name="Wu G."/>
            <person name="Miyauchi S."/>
            <person name="Morin E."/>
            <person name="Kuo A."/>
            <person name="Drula E."/>
            <person name="Varga T."/>
            <person name="Kohler A."/>
            <person name="Feng B."/>
            <person name="Cao Y."/>
            <person name="Lipzen A."/>
            <person name="Daum C."/>
            <person name="Hundley H."/>
            <person name="Pangilinan J."/>
            <person name="Johnson J."/>
            <person name="Barry K."/>
            <person name="LaButti K."/>
            <person name="Ng V."/>
            <person name="Ahrendt S."/>
            <person name="Min B."/>
            <person name="Choi I.G."/>
            <person name="Park H."/>
            <person name="Plett J.M."/>
            <person name="Magnuson J."/>
            <person name="Spatafora J.W."/>
            <person name="Nagy L.G."/>
            <person name="Henrissat B."/>
            <person name="Grigoriev I.V."/>
            <person name="Yang Z.L."/>
            <person name="Xu J."/>
            <person name="Martin F.M."/>
        </authorList>
    </citation>
    <scope>NUCLEOTIDE SEQUENCE</scope>
    <source>
        <strain evidence="1">KUC20120723A-06</strain>
    </source>
</reference>
<accession>A0ACB8BZY3</accession>
<evidence type="ECO:0000313" key="2">
    <source>
        <dbReference type="Proteomes" id="UP000790709"/>
    </source>
</evidence>
<comment type="caution">
    <text evidence="1">The sequence shown here is derived from an EMBL/GenBank/DDBJ whole genome shotgun (WGS) entry which is preliminary data.</text>
</comment>
<organism evidence="1 2">
    <name type="scientific">Leucogyrophana mollusca</name>
    <dbReference type="NCBI Taxonomy" id="85980"/>
    <lineage>
        <taxon>Eukaryota</taxon>
        <taxon>Fungi</taxon>
        <taxon>Dikarya</taxon>
        <taxon>Basidiomycota</taxon>
        <taxon>Agaricomycotina</taxon>
        <taxon>Agaricomycetes</taxon>
        <taxon>Agaricomycetidae</taxon>
        <taxon>Boletales</taxon>
        <taxon>Boletales incertae sedis</taxon>
        <taxon>Leucogyrophana</taxon>
    </lineage>
</organism>
<evidence type="ECO:0000313" key="1">
    <source>
        <dbReference type="EMBL" id="KAH7930785.1"/>
    </source>
</evidence>